<proteinExistence type="predicted"/>
<dbReference type="AlphaFoldDB" id="A0A402APB2"/>
<evidence type="ECO:0000313" key="2">
    <source>
        <dbReference type="Proteomes" id="UP000287188"/>
    </source>
</evidence>
<evidence type="ECO:0000313" key="1">
    <source>
        <dbReference type="EMBL" id="GCE20884.1"/>
    </source>
</evidence>
<name>A0A402APB2_9CHLR</name>
<keyword evidence="2" id="KW-1185">Reference proteome</keyword>
<accession>A0A402APB2</accession>
<dbReference type="Proteomes" id="UP000287188">
    <property type="component" value="Unassembled WGS sequence"/>
</dbReference>
<protein>
    <submittedName>
        <fullName evidence="1">Uncharacterized protein</fullName>
    </submittedName>
</protein>
<comment type="caution">
    <text evidence="1">The sequence shown here is derived from an EMBL/GenBank/DDBJ whole genome shotgun (WGS) entry which is preliminary data.</text>
</comment>
<sequence length="426" mass="50121">MRSPRPVFERLQQVIVSSYEQDSTREDDPDSLEELFSDNPMEQLQKTLQDLENAKILLKDILVIYLTQNPPNYQPEYRKYEDRTISVYKCRGLEVPVVIVLAGRCIDNDVMLSCAYSRATSRCIAIYDSLAFIDLPNSQFAAALMTEHPSIKQLQTTMAWPSLDKWHLTPIDVQGINLYWSDYWHGWVLLKFGEQVDPFLILWLLHILYTSFLPVYLGKDEQVKVLNPYHRMNKYSIEQLSKGIVYDDIPFLWCPSCKQWARVMKNAEDEWICLECSREMDLFFELPHFSSEMVQHYVQLALALAENKSLLPEPITPFSYSLHRWSLLNEKQREQLTRYCSWVDLNIPLCIARFLTGIEIITAQPGQQLENTYLQQHFWEQCPWLGENVDRTVWNQAVASCMGTWLTRRWVQKKEKGVYLTLHQKE</sequence>
<reference evidence="2" key="1">
    <citation type="submission" date="2018-12" db="EMBL/GenBank/DDBJ databases">
        <title>Tengunoibacter tsumagoiensis gen. nov., sp. nov., Dictyobacter kobayashii sp. nov., D. alpinus sp. nov., and D. joshuensis sp. nov. and description of Dictyobacteraceae fam. nov. within the order Ktedonobacterales isolated from Tengu-no-mugimeshi.</title>
        <authorList>
            <person name="Wang C.M."/>
            <person name="Zheng Y."/>
            <person name="Sakai Y."/>
            <person name="Toyoda A."/>
            <person name="Minakuchi Y."/>
            <person name="Abe K."/>
            <person name="Yokota A."/>
            <person name="Yabe S."/>
        </authorList>
    </citation>
    <scope>NUCLEOTIDE SEQUENCE [LARGE SCALE GENOMIC DNA]</scope>
    <source>
        <strain evidence="2">Uno11</strain>
    </source>
</reference>
<gene>
    <name evidence="1" type="ORF">KDK_46840</name>
</gene>
<organism evidence="1 2">
    <name type="scientific">Dictyobacter kobayashii</name>
    <dbReference type="NCBI Taxonomy" id="2014872"/>
    <lineage>
        <taxon>Bacteria</taxon>
        <taxon>Bacillati</taxon>
        <taxon>Chloroflexota</taxon>
        <taxon>Ktedonobacteria</taxon>
        <taxon>Ktedonobacterales</taxon>
        <taxon>Dictyobacteraceae</taxon>
        <taxon>Dictyobacter</taxon>
    </lineage>
</organism>
<dbReference type="EMBL" id="BIFS01000001">
    <property type="protein sequence ID" value="GCE20884.1"/>
    <property type="molecule type" value="Genomic_DNA"/>
</dbReference>